<dbReference type="InterPro" id="IPR051609">
    <property type="entry name" value="NmrA/Isoflavone_reductase-like"/>
</dbReference>
<dbReference type="Proteomes" id="UP000799324">
    <property type="component" value="Unassembled WGS sequence"/>
</dbReference>
<evidence type="ECO:0000313" key="4">
    <source>
        <dbReference type="EMBL" id="KAF2651113.1"/>
    </source>
</evidence>
<keyword evidence="2" id="KW-0560">Oxidoreductase</keyword>
<dbReference type="OrthoDB" id="419598at2759"/>
<protein>
    <submittedName>
        <fullName evidence="4">NAD(P)-binding protein</fullName>
    </submittedName>
</protein>
<accession>A0A6A6SWZ6</accession>
<dbReference type="Pfam" id="PF05368">
    <property type="entry name" value="NmrA"/>
    <property type="match status" value="1"/>
</dbReference>
<dbReference type="InterPro" id="IPR036291">
    <property type="entry name" value="NAD(P)-bd_dom_sf"/>
</dbReference>
<feature type="domain" description="NmrA-like" evidence="3">
    <location>
        <begin position="8"/>
        <end position="203"/>
    </location>
</feature>
<reference evidence="4" key="1">
    <citation type="journal article" date="2020" name="Stud. Mycol.">
        <title>101 Dothideomycetes genomes: a test case for predicting lifestyles and emergence of pathogens.</title>
        <authorList>
            <person name="Haridas S."/>
            <person name="Albert R."/>
            <person name="Binder M."/>
            <person name="Bloem J."/>
            <person name="Labutti K."/>
            <person name="Salamov A."/>
            <person name="Andreopoulos B."/>
            <person name="Baker S."/>
            <person name="Barry K."/>
            <person name="Bills G."/>
            <person name="Bluhm B."/>
            <person name="Cannon C."/>
            <person name="Castanera R."/>
            <person name="Culley D."/>
            <person name="Daum C."/>
            <person name="Ezra D."/>
            <person name="Gonzalez J."/>
            <person name="Henrissat B."/>
            <person name="Kuo A."/>
            <person name="Liang C."/>
            <person name="Lipzen A."/>
            <person name="Lutzoni F."/>
            <person name="Magnuson J."/>
            <person name="Mondo S."/>
            <person name="Nolan M."/>
            <person name="Ohm R."/>
            <person name="Pangilinan J."/>
            <person name="Park H.-J."/>
            <person name="Ramirez L."/>
            <person name="Alfaro M."/>
            <person name="Sun H."/>
            <person name="Tritt A."/>
            <person name="Yoshinaga Y."/>
            <person name="Zwiers L.-H."/>
            <person name="Turgeon B."/>
            <person name="Goodwin S."/>
            <person name="Spatafora J."/>
            <person name="Crous P."/>
            <person name="Grigoriev I."/>
        </authorList>
    </citation>
    <scope>NUCLEOTIDE SEQUENCE</scope>
    <source>
        <strain evidence="4">CBS 122681</strain>
    </source>
</reference>
<dbReference type="GO" id="GO:0016491">
    <property type="term" value="F:oxidoreductase activity"/>
    <property type="evidence" value="ECO:0007669"/>
    <property type="project" value="UniProtKB-KW"/>
</dbReference>
<dbReference type="PANTHER" id="PTHR47706:SF7">
    <property type="entry name" value="CIPA-LIKE, PUTATIVE (AFU_ORTHOLOGUE AFUA_1G01630)-RELATED"/>
    <property type="match status" value="1"/>
</dbReference>
<evidence type="ECO:0000256" key="2">
    <source>
        <dbReference type="ARBA" id="ARBA00023002"/>
    </source>
</evidence>
<gene>
    <name evidence="4" type="ORF">K491DRAFT_782106</name>
</gene>
<keyword evidence="1" id="KW-0521">NADP</keyword>
<proteinExistence type="predicted"/>
<keyword evidence="5" id="KW-1185">Reference proteome</keyword>
<name>A0A6A6SWZ6_9PLEO</name>
<dbReference type="SUPFAM" id="SSF51735">
    <property type="entry name" value="NAD(P)-binding Rossmann-fold domains"/>
    <property type="match status" value="1"/>
</dbReference>
<evidence type="ECO:0000313" key="5">
    <source>
        <dbReference type="Proteomes" id="UP000799324"/>
    </source>
</evidence>
<sequence>MASPNYISKVAIVGAGGNIGSQITDALLKTGKHALTALVRTDTQSKLPEGVTSKTIDYEQPQTIVDALKGQDALVITLGGFVPKDTQSKLLHAAVEAGVPWVFPNEWSPDSANEELVKDVFIFQSKGATRKEIESLGKISYIAVSTGFWYEWSLAIPAAFGIDIANRTATFFDEGETKMSTSTMPQVGRAVAAILSLPIKAEGSSQEGSLEGLKNRVVYVNSFTVTQKDMLESVLRTTSTKEDDWKITKRNVQEWYSEGLEEMKKGERIGFVKMMYGRVFYPDGCGDFEHNKGTINHLLDLPKEDIDEATLLAIERSKGPRWV</sequence>
<dbReference type="CDD" id="cd05259">
    <property type="entry name" value="PCBER_SDR_a"/>
    <property type="match status" value="1"/>
</dbReference>
<organism evidence="4 5">
    <name type="scientific">Lophiostoma macrostomum CBS 122681</name>
    <dbReference type="NCBI Taxonomy" id="1314788"/>
    <lineage>
        <taxon>Eukaryota</taxon>
        <taxon>Fungi</taxon>
        <taxon>Dikarya</taxon>
        <taxon>Ascomycota</taxon>
        <taxon>Pezizomycotina</taxon>
        <taxon>Dothideomycetes</taxon>
        <taxon>Pleosporomycetidae</taxon>
        <taxon>Pleosporales</taxon>
        <taxon>Lophiostomataceae</taxon>
        <taxon>Lophiostoma</taxon>
    </lineage>
</organism>
<evidence type="ECO:0000256" key="1">
    <source>
        <dbReference type="ARBA" id="ARBA00022857"/>
    </source>
</evidence>
<dbReference type="InterPro" id="IPR045312">
    <property type="entry name" value="PCBER-like"/>
</dbReference>
<dbReference type="PANTHER" id="PTHR47706">
    <property type="entry name" value="NMRA-LIKE FAMILY PROTEIN"/>
    <property type="match status" value="1"/>
</dbReference>
<evidence type="ECO:0000259" key="3">
    <source>
        <dbReference type="Pfam" id="PF05368"/>
    </source>
</evidence>
<dbReference type="EMBL" id="MU004434">
    <property type="protein sequence ID" value="KAF2651113.1"/>
    <property type="molecule type" value="Genomic_DNA"/>
</dbReference>
<dbReference type="Gene3D" id="3.40.50.720">
    <property type="entry name" value="NAD(P)-binding Rossmann-like Domain"/>
    <property type="match status" value="1"/>
</dbReference>
<dbReference type="AlphaFoldDB" id="A0A6A6SWZ6"/>
<dbReference type="InterPro" id="IPR008030">
    <property type="entry name" value="NmrA-like"/>
</dbReference>